<evidence type="ECO:0000256" key="2">
    <source>
        <dbReference type="RuleBase" id="RU003457"/>
    </source>
</evidence>
<dbReference type="InterPro" id="IPR011051">
    <property type="entry name" value="RmlC_Cupin_sf"/>
</dbReference>
<accession>A0A3P3QQT2</accession>
<proteinExistence type="inferred from homology"/>
<feature type="domain" description="Pirin C-terminal" evidence="4">
    <location>
        <begin position="314"/>
        <end position="409"/>
    </location>
</feature>
<dbReference type="Pfam" id="PF02678">
    <property type="entry name" value="Pirin"/>
    <property type="match status" value="1"/>
</dbReference>
<dbReference type="Pfam" id="PF05726">
    <property type="entry name" value="Pirin_C"/>
    <property type="match status" value="1"/>
</dbReference>
<dbReference type="EMBL" id="RRCF01000001">
    <property type="protein sequence ID" value="RRJ23547.1"/>
    <property type="molecule type" value="Genomic_DNA"/>
</dbReference>
<dbReference type="InterPro" id="IPR012093">
    <property type="entry name" value="Pirin"/>
</dbReference>
<dbReference type="InterPro" id="IPR014710">
    <property type="entry name" value="RmlC-like_jellyroll"/>
</dbReference>
<evidence type="ECO:0000256" key="1">
    <source>
        <dbReference type="ARBA" id="ARBA00008416"/>
    </source>
</evidence>
<evidence type="ECO:0000313" key="5">
    <source>
        <dbReference type="EMBL" id="RRJ23547.1"/>
    </source>
</evidence>
<comment type="caution">
    <text evidence="5">The sequence shown here is derived from an EMBL/GenBank/DDBJ whole genome shotgun (WGS) entry which is preliminary data.</text>
</comment>
<dbReference type="AlphaFoldDB" id="A0A3P3QQT2"/>
<dbReference type="CDD" id="cd02909">
    <property type="entry name" value="cupin_pirin_N"/>
    <property type="match status" value="1"/>
</dbReference>
<dbReference type="InterPro" id="IPR036102">
    <property type="entry name" value="OsmC/Ohrsf"/>
</dbReference>
<evidence type="ECO:0000313" key="6">
    <source>
        <dbReference type="Proteomes" id="UP000276260"/>
    </source>
</evidence>
<feature type="domain" description="Pirin N-terminal" evidence="3">
    <location>
        <begin position="158"/>
        <end position="261"/>
    </location>
</feature>
<dbReference type="Proteomes" id="UP000276260">
    <property type="component" value="Unassembled WGS sequence"/>
</dbReference>
<comment type="similarity">
    <text evidence="1 2">Belongs to the pirin family.</text>
</comment>
<evidence type="ECO:0008006" key="7">
    <source>
        <dbReference type="Google" id="ProtNLM"/>
    </source>
</evidence>
<dbReference type="InterPro" id="IPR015946">
    <property type="entry name" value="KH_dom-like_a/b"/>
</dbReference>
<dbReference type="CDD" id="cd02247">
    <property type="entry name" value="cupin_pirin_C"/>
    <property type="match status" value="1"/>
</dbReference>
<name>A0A3P3QQT2_9GAMM</name>
<keyword evidence="6" id="KW-1185">Reference proteome</keyword>
<dbReference type="OrthoDB" id="9780903at2"/>
<dbReference type="SUPFAM" id="SSF51182">
    <property type="entry name" value="RmlC-like cupins"/>
    <property type="match status" value="1"/>
</dbReference>
<dbReference type="RefSeq" id="WP_082101732.1">
    <property type="nucleotide sequence ID" value="NZ_LAVS01000001.1"/>
</dbReference>
<dbReference type="Gene3D" id="3.30.300.20">
    <property type="match status" value="1"/>
</dbReference>
<dbReference type="InterPro" id="IPR003829">
    <property type="entry name" value="Pirin_N_dom"/>
</dbReference>
<dbReference type="PANTHER" id="PTHR13903">
    <property type="entry name" value="PIRIN-RELATED"/>
    <property type="match status" value="1"/>
</dbReference>
<reference evidence="5 6" key="1">
    <citation type="submission" date="2018-11" db="EMBL/GenBank/DDBJ databases">
        <title>Draft genome analysis of Rheinheimera mesophila isolated from an industrial waste site.</title>
        <authorList>
            <person name="Yu Q."/>
            <person name="Qi Y."/>
            <person name="Zhang H."/>
            <person name="Lu Y."/>
            <person name="Pu J."/>
        </authorList>
    </citation>
    <scope>NUCLEOTIDE SEQUENCE [LARGE SCALE GENOMIC DNA]</scope>
    <source>
        <strain evidence="5 6">IITR13</strain>
    </source>
</reference>
<dbReference type="InterPro" id="IPR003718">
    <property type="entry name" value="OsmC/Ohr_fam"/>
</dbReference>
<evidence type="ECO:0000259" key="4">
    <source>
        <dbReference type="Pfam" id="PF05726"/>
    </source>
</evidence>
<dbReference type="InterPro" id="IPR008778">
    <property type="entry name" value="Pirin_C_dom"/>
</dbReference>
<sequence>MTITVSQHTPGQLRQTIQIHSHQINADLTQAAGGTETGPDPHDLFDAAVATCKAMTLQLFAKRKHIPLDEVKVEISRDDSAESKGLYQLHARLELIGDLTTEQREQLLAIADKCPIHKLMTQSEVQVHTSLKTEAAPPIPGEPMIIQPQARDIGFMIKRLLPAKAQRRVGPFIFVDHMGPATFVAGSTEGDVRQHPHIGLATVTYLFSGAMQHSDTLGTRQRIEPGAINLMRAGRGIAHSERIPADIRQDQVQVEGMQIWLLLPEDQAESEPSFQHYPAVLFPPMQVPGCEIRVLLGEYFSQTSVVNFPSRCCYAELKLDPCSSLTLPKSEQQLAIYLAKGSLKQPELNAGQMLVMTDDLTVQAGDDGAHFMLLGGDEVPDPVLLNWNFVARTPERLAQAKADWNSGHFPRLTDDPEWIPAP</sequence>
<protein>
    <recommendedName>
        <fullName evidence="7">Pirin family protein</fullName>
    </recommendedName>
</protein>
<dbReference type="PANTHER" id="PTHR13903:SF8">
    <property type="entry name" value="PIRIN"/>
    <property type="match status" value="1"/>
</dbReference>
<dbReference type="Gene3D" id="2.60.120.10">
    <property type="entry name" value="Jelly Rolls"/>
    <property type="match status" value="2"/>
</dbReference>
<dbReference type="Pfam" id="PF02566">
    <property type="entry name" value="OsmC"/>
    <property type="match status" value="1"/>
</dbReference>
<gene>
    <name evidence="5" type="ORF">EIK76_05645</name>
</gene>
<dbReference type="SUPFAM" id="SSF82784">
    <property type="entry name" value="OsmC-like"/>
    <property type="match status" value="1"/>
</dbReference>
<evidence type="ECO:0000259" key="3">
    <source>
        <dbReference type="Pfam" id="PF02678"/>
    </source>
</evidence>
<organism evidence="5 6">
    <name type="scientific">Rheinheimera mesophila</name>
    <dbReference type="NCBI Taxonomy" id="1547515"/>
    <lineage>
        <taxon>Bacteria</taxon>
        <taxon>Pseudomonadati</taxon>
        <taxon>Pseudomonadota</taxon>
        <taxon>Gammaproteobacteria</taxon>
        <taxon>Chromatiales</taxon>
        <taxon>Chromatiaceae</taxon>
        <taxon>Rheinheimera</taxon>
    </lineage>
</organism>